<keyword evidence="1" id="KW-0175">Coiled coil</keyword>
<dbReference type="Pfam" id="PF07635">
    <property type="entry name" value="PSCyt1"/>
    <property type="match status" value="1"/>
</dbReference>
<dbReference type="RefSeq" id="WP_013630535.1">
    <property type="nucleotide sequence ID" value="NC_015174.1"/>
</dbReference>
<reference evidence="7" key="1">
    <citation type="submission" date="2011-02" db="EMBL/GenBank/DDBJ databases">
        <title>The complete genome of Planctomyces brasiliensis DSM 5305.</title>
        <authorList>
            <person name="Lucas S."/>
            <person name="Copeland A."/>
            <person name="Lapidus A."/>
            <person name="Bruce D."/>
            <person name="Goodwin L."/>
            <person name="Pitluck S."/>
            <person name="Kyrpides N."/>
            <person name="Mavromatis K."/>
            <person name="Pagani I."/>
            <person name="Ivanova N."/>
            <person name="Ovchinnikova G."/>
            <person name="Lu M."/>
            <person name="Detter J.C."/>
            <person name="Han C."/>
            <person name="Land M."/>
            <person name="Hauser L."/>
            <person name="Markowitz V."/>
            <person name="Cheng J.-F."/>
            <person name="Hugenholtz P."/>
            <person name="Woyke T."/>
            <person name="Wu D."/>
            <person name="Tindall B."/>
            <person name="Pomrenke H.G."/>
            <person name="Brambilla E."/>
            <person name="Klenk H.-P."/>
            <person name="Eisen J.A."/>
        </authorList>
    </citation>
    <scope>NUCLEOTIDE SEQUENCE [LARGE SCALE GENOMIC DNA]</scope>
    <source>
        <strain evidence="7">ATCC 49424 / DSM 5305 / JCM 21570 / NBRC 103401 / IFAM 1448</strain>
    </source>
</reference>
<dbReference type="Gene3D" id="2.60.120.560">
    <property type="entry name" value="Exo-inulinase, domain 1"/>
    <property type="match status" value="1"/>
</dbReference>
<dbReference type="OrthoDB" id="127107at2"/>
<feature type="domain" description="Cytochrome C Planctomycete-type" evidence="5">
    <location>
        <begin position="43"/>
        <end position="101"/>
    </location>
</feature>
<dbReference type="GO" id="GO:0009055">
    <property type="term" value="F:electron transfer activity"/>
    <property type="evidence" value="ECO:0007669"/>
    <property type="project" value="InterPro"/>
</dbReference>
<dbReference type="PANTHER" id="PTHR35889">
    <property type="entry name" value="CYCLOINULO-OLIGOSACCHARIDE FRUCTANOTRANSFERASE-RELATED"/>
    <property type="match status" value="1"/>
</dbReference>
<feature type="signal peptide" evidence="2">
    <location>
        <begin position="1"/>
        <end position="26"/>
    </location>
</feature>
<evidence type="ECO:0000259" key="4">
    <source>
        <dbReference type="Pfam" id="PF07587"/>
    </source>
</evidence>
<dbReference type="HOGENOM" id="CLU_005632_1_0_0"/>
<accession>F0SIY1</accession>
<dbReference type="InterPro" id="IPR011429">
    <property type="entry name" value="Cyt_c_Planctomycete-type"/>
</dbReference>
<sequence length="1107" mass="124808">MNANYHLRSVLACVLAVGSFSAFVHADEDLYQSKVKPLLRGRCYACHGALKQEGGLRLDTAELIKKGGDSGSPIDIHAAPESNYLIERVADKDPGYRMPPEFEGEPLTDEEVAVLKEWISQGAPAPDGETPEQDPRQHWAFLPVEKPELPKVNRPGWSETPIDVWIAHGHEQQGFTPQEPVDRIQLLRRVTYDLIGLPPTAEEMTACLEDPSAEWYAKTVDRLLADPRHGERWARHWMDVWRYSDWWGLNAQLRNSQRHMWHWRDWIVESLNDDLSYDEMVRLMLAADELTPGDPDKLRATGFLARNYYIFNRVRWMDETVEHVGKGLLGLTMNCAKCHDHKFDPIDQVDYYRMRAFFEPYMVRQDMVPGQVDTKANGIPRAFDALLDEPTYLLVRGDEAQPDKSKVIQPGVPEILEFTELQIEEVSLPPVASQPARQPWVLENYLKAARQELDAAEKSYESAAQALRKARSTASLEKTELVSTEKRSSGFKPVKDAFESLDSSRWKTLSGRWQIEADGIRQYEDGPQRSVLQLTQDVPQDFDATLRFRLHGGSNWRSVGIAFDAPVDGSGQPRYLVYTSGHTRDQKLQAAFDDGNWNYPGNGRKAITLDLETDYTLRVQARGTLLNLSLNGERLLAWRSPVARKSGLLQLVTFDALATFVEFEVKELSADAELFESGSSSQKVVDPVIAAQRDLTIAEAKRNRAAANLKSVAARAEAMRASWEDEQSSEASEKAQEAVQAERELALAEADVALVEAQLELEQADAKGKEAAEKKVQKAEKAVTQVEAELKKTAEDARFTPFAGAKWSATRFQHTGRDDPQLTFPQKSSGRRTALAEWITDSRNPLTARVAVNHIWNRHFGQPLVPTTFDFGRNGGDPVHVELLNWLAADFMEHDWSMKHLHRQIVLSQTYRMGSSPVGKVTERASDPDNQFWWRRIPIRLESQAVRDSVLALAGTLDETLGGPSVPPAEQDMSRRRSLYFFHSNNERNLFLTTFDEASVAECYQREQSVVPQQALALSNSRLVLESAGKIAERLTAETDGSQADSDQEFIQQAFLQLLGFEAEPEEVAGCLAALKNWENLPDGSRQSARSNLIWTLLNHNDFVTLR</sequence>
<feature type="chain" id="PRO_5003258589" description="Cytochrome c domain-containing protein" evidence="2">
    <location>
        <begin position="27"/>
        <end position="1107"/>
    </location>
</feature>
<keyword evidence="2" id="KW-0732">Signal</keyword>
<dbReference type="GO" id="GO:0020037">
    <property type="term" value="F:heme binding"/>
    <property type="evidence" value="ECO:0007669"/>
    <property type="project" value="InterPro"/>
</dbReference>
<dbReference type="SUPFAM" id="SSF46626">
    <property type="entry name" value="Cytochrome c"/>
    <property type="match status" value="1"/>
</dbReference>
<feature type="domain" description="DUF1553" evidence="4">
    <location>
        <begin position="831"/>
        <end position="1073"/>
    </location>
</feature>
<dbReference type="Pfam" id="PF07587">
    <property type="entry name" value="PSD1"/>
    <property type="match status" value="1"/>
</dbReference>
<gene>
    <name evidence="6" type="ordered locus">Plabr_4257</name>
</gene>
<evidence type="ECO:0000313" key="6">
    <source>
        <dbReference type="EMBL" id="ADY61830.1"/>
    </source>
</evidence>
<dbReference type="Pfam" id="PF07583">
    <property type="entry name" value="PSCyt2"/>
    <property type="match status" value="1"/>
</dbReference>
<dbReference type="InterPro" id="IPR011444">
    <property type="entry name" value="DUF1549"/>
</dbReference>
<protein>
    <recommendedName>
        <fullName evidence="8">Cytochrome c domain-containing protein</fullName>
    </recommendedName>
</protein>
<name>F0SIY1_RUBBR</name>
<evidence type="ECO:0000256" key="1">
    <source>
        <dbReference type="SAM" id="Coils"/>
    </source>
</evidence>
<dbReference type="Proteomes" id="UP000006860">
    <property type="component" value="Chromosome"/>
</dbReference>
<keyword evidence="7" id="KW-1185">Reference proteome</keyword>
<proteinExistence type="predicted"/>
<organism evidence="6 7">
    <name type="scientific">Rubinisphaera brasiliensis (strain ATCC 49424 / DSM 5305 / JCM 21570 / IAM 15109 / NBRC 103401 / IFAM 1448)</name>
    <name type="common">Planctomyces brasiliensis</name>
    <dbReference type="NCBI Taxonomy" id="756272"/>
    <lineage>
        <taxon>Bacteria</taxon>
        <taxon>Pseudomonadati</taxon>
        <taxon>Planctomycetota</taxon>
        <taxon>Planctomycetia</taxon>
        <taxon>Planctomycetales</taxon>
        <taxon>Planctomycetaceae</taxon>
        <taxon>Rubinisphaera</taxon>
    </lineage>
</organism>
<dbReference type="KEGG" id="pbs:Plabr_4257"/>
<dbReference type="eggNOG" id="COG3064">
    <property type="taxonomic scope" value="Bacteria"/>
</dbReference>
<dbReference type="AlphaFoldDB" id="F0SIY1"/>
<feature type="coiled-coil region" evidence="1">
    <location>
        <begin position="446"/>
        <end position="473"/>
    </location>
</feature>
<evidence type="ECO:0000259" key="3">
    <source>
        <dbReference type="Pfam" id="PF07583"/>
    </source>
</evidence>
<feature type="domain" description="DUF1549" evidence="3">
    <location>
        <begin position="161"/>
        <end position="360"/>
    </location>
</feature>
<evidence type="ECO:0008006" key="8">
    <source>
        <dbReference type="Google" id="ProtNLM"/>
    </source>
</evidence>
<evidence type="ECO:0000313" key="7">
    <source>
        <dbReference type="Proteomes" id="UP000006860"/>
    </source>
</evidence>
<evidence type="ECO:0000259" key="5">
    <source>
        <dbReference type="Pfam" id="PF07635"/>
    </source>
</evidence>
<feature type="coiled-coil region" evidence="1">
    <location>
        <begin position="697"/>
        <end position="796"/>
    </location>
</feature>
<dbReference type="InterPro" id="IPR036909">
    <property type="entry name" value="Cyt_c-like_dom_sf"/>
</dbReference>
<dbReference type="PANTHER" id="PTHR35889:SF3">
    <property type="entry name" value="F-BOX DOMAIN-CONTAINING PROTEIN"/>
    <property type="match status" value="1"/>
</dbReference>
<dbReference type="STRING" id="756272.Plabr_4257"/>
<evidence type="ECO:0000256" key="2">
    <source>
        <dbReference type="SAM" id="SignalP"/>
    </source>
</evidence>
<dbReference type="EMBL" id="CP002546">
    <property type="protein sequence ID" value="ADY61830.1"/>
    <property type="molecule type" value="Genomic_DNA"/>
</dbReference>
<dbReference type="InterPro" id="IPR022655">
    <property type="entry name" value="DUF1553"/>
</dbReference>